<dbReference type="KEGG" id="aaco:K1I37_07610"/>
<gene>
    <name evidence="9" type="ORF">K1I37_07610</name>
</gene>
<dbReference type="Gene3D" id="6.10.340.10">
    <property type="match status" value="1"/>
</dbReference>
<accession>A0A9E7D0Z6</accession>
<evidence type="ECO:0000256" key="1">
    <source>
        <dbReference type="ARBA" id="ARBA00004651"/>
    </source>
</evidence>
<dbReference type="Pfam" id="PF00015">
    <property type="entry name" value="MCPsignal"/>
    <property type="match status" value="1"/>
</dbReference>
<accession>T0BKZ6</accession>
<dbReference type="Gene3D" id="1.10.287.950">
    <property type="entry name" value="Methyl-accepting chemotaxis protein"/>
    <property type="match status" value="1"/>
</dbReference>
<keyword evidence="2" id="KW-1003">Cell membrane</keyword>
<dbReference type="AlphaFoldDB" id="T0BKZ6"/>
<keyword evidence="10" id="KW-1185">Reference proteome</keyword>
<dbReference type="SUPFAM" id="SSF58104">
    <property type="entry name" value="Methyl-accepting chemotaxis protein (MCP) signaling domain"/>
    <property type="match status" value="1"/>
</dbReference>
<dbReference type="GO" id="GO:0005886">
    <property type="term" value="C:plasma membrane"/>
    <property type="evidence" value="ECO:0007669"/>
    <property type="project" value="UniProtKB-SubCell"/>
</dbReference>
<dbReference type="RefSeq" id="WP_021297147.1">
    <property type="nucleotide sequence ID" value="NZ_AURB01000145.1"/>
</dbReference>
<dbReference type="GO" id="GO:0007165">
    <property type="term" value="P:signal transduction"/>
    <property type="evidence" value="ECO:0007669"/>
    <property type="project" value="UniProtKB-KW"/>
</dbReference>
<keyword evidence="3" id="KW-0145">Chemotaxis</keyword>
<evidence type="ECO:0000313" key="9">
    <source>
        <dbReference type="EMBL" id="UNO50332.1"/>
    </source>
</evidence>
<dbReference type="EMBL" id="CP080467">
    <property type="protein sequence ID" value="UNO50332.1"/>
    <property type="molecule type" value="Genomic_DNA"/>
</dbReference>
<comment type="similarity">
    <text evidence="8">Belongs to the methyl-accepting chemotaxis (MCP) protein family.</text>
</comment>
<dbReference type="STRING" id="1356854.N007_10470"/>
<evidence type="ECO:0000256" key="8">
    <source>
        <dbReference type="ARBA" id="ARBA00029447"/>
    </source>
</evidence>
<dbReference type="PROSITE" id="PS50885">
    <property type="entry name" value="HAMP"/>
    <property type="match status" value="1"/>
</dbReference>
<dbReference type="CDD" id="cd06225">
    <property type="entry name" value="HAMP"/>
    <property type="match status" value="1"/>
</dbReference>
<dbReference type="SMART" id="SM00304">
    <property type="entry name" value="HAMP"/>
    <property type="match status" value="1"/>
</dbReference>
<protein>
    <submittedName>
        <fullName evidence="9">Methyl-accepting chemotaxis protein</fullName>
    </submittedName>
</protein>
<organism evidence="9 10">
    <name type="scientific">Alicyclobacillus acidoterrestris (strain ATCC 49025 / DSM 3922 / CIP 106132 / NCIMB 13137 / GD3B)</name>
    <dbReference type="NCBI Taxonomy" id="1356854"/>
    <lineage>
        <taxon>Bacteria</taxon>
        <taxon>Bacillati</taxon>
        <taxon>Bacillota</taxon>
        <taxon>Bacilli</taxon>
        <taxon>Bacillales</taxon>
        <taxon>Alicyclobacillaceae</taxon>
        <taxon>Alicyclobacillus</taxon>
    </lineage>
</organism>
<dbReference type="OrthoDB" id="243053at2"/>
<keyword evidence="7" id="KW-0807">Transducer</keyword>
<sequence length="658" mass="70245">MIGKFLNSVNRKLILSFIAVLLIPSLVVSVIAYRTSYAKMADELLNNATNNVALMNSDISKYIQPEMNNITYLSEEISKSDWSSNDGAKLDAILSSFSDTHPELADLDFASTTGFYRNYSSQQAPSGFNAQQQPWYQQAEQVSGQICILDPYPSSLLKGQLVIGISEVVHDGSGVIHCEIPVSALSDVIGSVKIGQTGYPLIIDRAKKVVIDPALKAGEDVSKLPWVNSMYTNTDGSETYAQDGHQQKLVYTTNPITGWKIAGSMNTQDMANAARPILTTTLIVLVIALILAGGLIYINIRNIVGPLRKLVHTTKRVGAGDLKQRVHIANHDEFGLVSNSFNQMVDTLETVIDEVSQTSDKLAAASQELAASAEETNKSAEHVSLSIHAMSDNIAIQARNVSESLTAVTGISEDIKQISNHAQSVGHAATEAADIAKHGNDSIQHAVSQMNAVGQGVTQLAELIHSLATNSQDIGNMTELITSISSQIHLLALNAAIEAAHAGEHGRGFAIVAEEVRKLAGDTADAARQIVESISLMQAQSETAVTAMQSAQTDVDHGIQAVHVAGTSFERITEAVEAVQTQILDVSSAAQQIAAGTSQVLTSIQQIAASAEQNAGSSESVAAMAEEQMATMQEVAASTHELSRMAEQLRLSIAHFQQ</sequence>
<dbReference type="PANTHER" id="PTHR32089">
    <property type="entry name" value="METHYL-ACCEPTING CHEMOTAXIS PROTEIN MCPB"/>
    <property type="match status" value="1"/>
</dbReference>
<keyword evidence="5" id="KW-1133">Transmembrane helix</keyword>
<dbReference type="Pfam" id="PF02743">
    <property type="entry name" value="dCache_1"/>
    <property type="match status" value="1"/>
</dbReference>
<dbReference type="Pfam" id="PF00672">
    <property type="entry name" value="HAMP"/>
    <property type="match status" value="1"/>
</dbReference>
<dbReference type="GO" id="GO:0006935">
    <property type="term" value="P:chemotaxis"/>
    <property type="evidence" value="ECO:0007669"/>
    <property type="project" value="UniProtKB-KW"/>
</dbReference>
<evidence type="ECO:0000313" key="10">
    <source>
        <dbReference type="Proteomes" id="UP000829401"/>
    </source>
</evidence>
<dbReference type="Gene3D" id="3.30.450.20">
    <property type="entry name" value="PAS domain"/>
    <property type="match status" value="2"/>
</dbReference>
<dbReference type="InterPro" id="IPR004089">
    <property type="entry name" value="MCPsignal_dom"/>
</dbReference>
<dbReference type="PROSITE" id="PS50111">
    <property type="entry name" value="CHEMOTAXIS_TRANSDUC_2"/>
    <property type="match status" value="1"/>
</dbReference>
<proteinExistence type="inferred from homology"/>
<dbReference type="PANTHER" id="PTHR32089:SF114">
    <property type="entry name" value="METHYL-ACCEPTING CHEMOTAXIS PROTEIN MCPB"/>
    <property type="match status" value="1"/>
</dbReference>
<keyword evidence="4" id="KW-0812">Transmembrane</keyword>
<dbReference type="InterPro" id="IPR033479">
    <property type="entry name" value="dCache_1"/>
</dbReference>
<dbReference type="CDD" id="cd11386">
    <property type="entry name" value="MCP_signal"/>
    <property type="match status" value="1"/>
</dbReference>
<keyword evidence="6" id="KW-0472">Membrane</keyword>
<dbReference type="SMART" id="SM00283">
    <property type="entry name" value="MA"/>
    <property type="match status" value="1"/>
</dbReference>
<evidence type="ECO:0000256" key="5">
    <source>
        <dbReference type="ARBA" id="ARBA00022989"/>
    </source>
</evidence>
<evidence type="ECO:0000256" key="2">
    <source>
        <dbReference type="ARBA" id="ARBA00022475"/>
    </source>
</evidence>
<evidence type="ECO:0000256" key="6">
    <source>
        <dbReference type="ARBA" id="ARBA00023136"/>
    </source>
</evidence>
<evidence type="ECO:0000256" key="7">
    <source>
        <dbReference type="ARBA" id="ARBA00023224"/>
    </source>
</evidence>
<reference evidence="10" key="1">
    <citation type="journal article" date="2022" name="G3 (Bethesda)">
        <title>Unveiling the complete genome sequence of Alicyclobacillus acidoterrestris DSM 3922T, a taint-producing strain.</title>
        <authorList>
            <person name="Leonardo I.C."/>
            <person name="Barreto Crespo M.T."/>
            <person name="Gaspar F.B."/>
        </authorList>
    </citation>
    <scope>NUCLEOTIDE SEQUENCE [LARGE SCALE GENOMIC DNA]</scope>
    <source>
        <strain evidence="10">DSM 3922</strain>
    </source>
</reference>
<evidence type="ECO:0000256" key="4">
    <source>
        <dbReference type="ARBA" id="ARBA00022692"/>
    </source>
</evidence>
<dbReference type="eggNOG" id="COG0840">
    <property type="taxonomic scope" value="Bacteria"/>
</dbReference>
<evidence type="ECO:0000256" key="3">
    <source>
        <dbReference type="ARBA" id="ARBA00022500"/>
    </source>
</evidence>
<name>T0BKZ6_ALIAG</name>
<dbReference type="CDD" id="cd12912">
    <property type="entry name" value="PDC2_MCP_like"/>
    <property type="match status" value="1"/>
</dbReference>
<comment type="subcellular location">
    <subcellularLocation>
        <location evidence="1">Cell membrane</location>
        <topology evidence="1">Multi-pass membrane protein</topology>
    </subcellularLocation>
</comment>
<dbReference type="InterPro" id="IPR003660">
    <property type="entry name" value="HAMP_dom"/>
</dbReference>
<dbReference type="Proteomes" id="UP000829401">
    <property type="component" value="Chromosome"/>
</dbReference>